<feature type="chain" id="PRO_5026140377" evidence="1">
    <location>
        <begin position="19"/>
        <end position="214"/>
    </location>
</feature>
<organism evidence="2 3">
    <name type="scientific">Duganella guangzhouensis</name>
    <dbReference type="NCBI Taxonomy" id="2666084"/>
    <lineage>
        <taxon>Bacteria</taxon>
        <taxon>Pseudomonadati</taxon>
        <taxon>Pseudomonadota</taxon>
        <taxon>Betaproteobacteria</taxon>
        <taxon>Burkholderiales</taxon>
        <taxon>Oxalobacteraceae</taxon>
        <taxon>Telluria group</taxon>
        <taxon>Duganella</taxon>
    </lineage>
</organism>
<dbReference type="EMBL" id="WKJK01000007">
    <property type="protein sequence ID" value="MRW91483.1"/>
    <property type="molecule type" value="Genomic_DNA"/>
</dbReference>
<dbReference type="Proteomes" id="UP000433309">
    <property type="component" value="Unassembled WGS sequence"/>
</dbReference>
<protein>
    <submittedName>
        <fullName evidence="2">Uncharacterized protein</fullName>
    </submittedName>
</protein>
<evidence type="ECO:0000256" key="1">
    <source>
        <dbReference type="SAM" id="SignalP"/>
    </source>
</evidence>
<keyword evidence="1" id="KW-0732">Signal</keyword>
<dbReference type="RefSeq" id="WP_154377906.1">
    <property type="nucleotide sequence ID" value="NZ_WKJK01000007.1"/>
</dbReference>
<sequence length="214" mass="21264">MKRHLSTLAAAAALAALAACGSSSDSTDSTPKTSVTDLAAGVYAVSIGDTASPVEGKYYAAADGSRLVVFNNSSQQASQVFSRAAGASWLAIPATGGDSAVTLNNNVSLTSKTLAVADYARSYTLRLSGGTAAAFTIGSGGDITAGSTACKVSGKVTAGTLPNTLALALTTSGCGDLPAQSSGVLLVDSDYAPATFRLLTYSGSALVDLWAYAE</sequence>
<feature type="signal peptide" evidence="1">
    <location>
        <begin position="1"/>
        <end position="18"/>
    </location>
</feature>
<accession>A0A6I2L0V2</accession>
<dbReference type="AlphaFoldDB" id="A0A6I2L0V2"/>
<evidence type="ECO:0000313" key="3">
    <source>
        <dbReference type="Proteomes" id="UP000433309"/>
    </source>
</evidence>
<name>A0A6I2L0V2_9BURK</name>
<comment type="caution">
    <text evidence="2">The sequence shown here is derived from an EMBL/GenBank/DDBJ whole genome shotgun (WGS) entry which is preliminary data.</text>
</comment>
<reference evidence="2 3" key="1">
    <citation type="submission" date="2019-11" db="EMBL/GenBank/DDBJ databases">
        <title>Novel species isolated from a subtropical stream in China.</title>
        <authorList>
            <person name="Lu H."/>
        </authorList>
    </citation>
    <scope>NUCLEOTIDE SEQUENCE [LARGE SCALE GENOMIC DNA]</scope>
    <source>
        <strain evidence="2 3">FT80W</strain>
    </source>
</reference>
<keyword evidence="3" id="KW-1185">Reference proteome</keyword>
<evidence type="ECO:0000313" key="2">
    <source>
        <dbReference type="EMBL" id="MRW91483.1"/>
    </source>
</evidence>
<dbReference type="PROSITE" id="PS51257">
    <property type="entry name" value="PROKAR_LIPOPROTEIN"/>
    <property type="match status" value="1"/>
</dbReference>
<proteinExistence type="predicted"/>
<gene>
    <name evidence="2" type="ORF">GJ699_15935</name>
</gene>